<dbReference type="AlphaFoldDB" id="A0A0G4J6R4"/>
<dbReference type="PANTHER" id="PTHR47822">
    <property type="entry name" value="CARBOHYDRATE BINDING DOMAIN CONTAINING PROTEIN"/>
    <property type="match status" value="1"/>
</dbReference>
<accession>A0A0G4J6R4</accession>
<dbReference type="OrthoDB" id="10251741at2759"/>
<keyword evidence="5" id="KW-0496">Mitochondrion</keyword>
<evidence type="ECO:0000313" key="6">
    <source>
        <dbReference type="Proteomes" id="UP000039324"/>
    </source>
</evidence>
<gene>
    <name evidence="4" type="ORF">PBRA_009297</name>
    <name evidence="5" type="ORF">PLBR_LOCUS4204</name>
</gene>
<dbReference type="InterPro" id="IPR036322">
    <property type="entry name" value="WD40_repeat_dom_sf"/>
</dbReference>
<dbReference type="InterPro" id="IPR019775">
    <property type="entry name" value="WD40_repeat_CS"/>
</dbReference>
<dbReference type="PANTHER" id="PTHR47822:SF2">
    <property type="entry name" value="F-BOX AND WD-40 DOMAIN PROTEIN 7"/>
    <property type="match status" value="1"/>
</dbReference>
<evidence type="ECO:0000256" key="1">
    <source>
        <dbReference type="ARBA" id="ARBA00022574"/>
    </source>
</evidence>
<dbReference type="Proteomes" id="UP000290189">
    <property type="component" value="Unassembled WGS sequence"/>
</dbReference>
<reference evidence="4 6" key="1">
    <citation type="submission" date="2015-02" db="EMBL/GenBank/DDBJ databases">
        <authorList>
            <person name="Chooi Y.-H."/>
        </authorList>
    </citation>
    <scope>NUCLEOTIDE SEQUENCE [LARGE SCALE GENOMIC DNA]</scope>
    <source>
        <strain evidence="4">E3</strain>
    </source>
</reference>
<keyword evidence="2" id="KW-0677">Repeat</keyword>
<dbReference type="SUPFAM" id="SSF50978">
    <property type="entry name" value="WD40 repeat-like"/>
    <property type="match status" value="1"/>
</dbReference>
<reference evidence="5 7" key="2">
    <citation type="submission" date="2018-03" db="EMBL/GenBank/DDBJ databases">
        <authorList>
            <person name="Fogelqvist J."/>
        </authorList>
    </citation>
    <scope>NUCLEOTIDE SEQUENCE [LARGE SCALE GENOMIC DNA]</scope>
</reference>
<dbReference type="PROSITE" id="PS00678">
    <property type="entry name" value="WD_REPEATS_1"/>
    <property type="match status" value="1"/>
</dbReference>
<feature type="repeat" description="WD" evidence="3">
    <location>
        <begin position="180"/>
        <end position="222"/>
    </location>
</feature>
<geneLocation type="mitochondrion" evidence="5"/>
<evidence type="ECO:0000256" key="2">
    <source>
        <dbReference type="ARBA" id="ARBA00022737"/>
    </source>
</evidence>
<keyword evidence="6" id="KW-1185">Reference proteome</keyword>
<feature type="repeat" description="WD" evidence="3">
    <location>
        <begin position="138"/>
        <end position="179"/>
    </location>
</feature>
<evidence type="ECO:0000256" key="3">
    <source>
        <dbReference type="PROSITE-ProRule" id="PRU00221"/>
    </source>
</evidence>
<dbReference type="InterPro" id="IPR001680">
    <property type="entry name" value="WD40_rpt"/>
</dbReference>
<dbReference type="PROSITE" id="PS50082">
    <property type="entry name" value="WD_REPEATS_2"/>
    <property type="match status" value="2"/>
</dbReference>
<evidence type="ECO:0000313" key="4">
    <source>
        <dbReference type="EMBL" id="CEP03079.1"/>
    </source>
</evidence>
<dbReference type="OMA" id="VHEIKLF"/>
<name>A0A0G4J6R4_PLABS</name>
<dbReference type="STRING" id="37360.A0A0G4J6R4"/>
<dbReference type="Pfam" id="PF00400">
    <property type="entry name" value="WD40"/>
    <property type="match status" value="2"/>
</dbReference>
<dbReference type="EMBL" id="CDSF01000139">
    <property type="protein sequence ID" value="CEP03079.1"/>
    <property type="molecule type" value="Genomic_DNA"/>
</dbReference>
<dbReference type="SMART" id="SM00320">
    <property type="entry name" value="WD40"/>
    <property type="match status" value="6"/>
</dbReference>
<keyword evidence="1 3" id="KW-0853">WD repeat</keyword>
<dbReference type="PROSITE" id="PS50294">
    <property type="entry name" value="WD_REPEATS_REGION"/>
    <property type="match status" value="1"/>
</dbReference>
<evidence type="ECO:0000313" key="5">
    <source>
        <dbReference type="EMBL" id="SPQ96989.1"/>
    </source>
</evidence>
<dbReference type="InterPro" id="IPR015943">
    <property type="entry name" value="WD40/YVTN_repeat-like_dom_sf"/>
</dbReference>
<protein>
    <submittedName>
        <fullName evidence="4">Uncharacterized protein</fullName>
    </submittedName>
</protein>
<evidence type="ECO:0000313" key="7">
    <source>
        <dbReference type="Proteomes" id="UP000290189"/>
    </source>
</evidence>
<dbReference type="Proteomes" id="UP000039324">
    <property type="component" value="Unassembled WGS sequence"/>
</dbReference>
<dbReference type="Gene3D" id="2.130.10.10">
    <property type="entry name" value="YVTN repeat-like/Quinoprotein amine dehydrogenase"/>
    <property type="match status" value="2"/>
</dbReference>
<proteinExistence type="predicted"/>
<sequence length="366" mass="39584">MTSQVEGEVGADAGAQQPRRMSWIGIDYFQALRHHKTIAADDMRRIPANVNNILAIRYAPDGKQVAVSTADGCMGIYSVADGECLHFINKTASGSPATALRFRGRPSSDALTDVLVAVYTNGHIAEWNYRTGEKVRHLVEQDNQVLALDYNADSTTFATAGKDRVVRLYDEATGALVRTFEGHSNRVFAVRFGGDGSNVLLSGGWDDTVRVWDVRLPGAMSTPGALFGPHVCGDAIDVDGQQVLTGSWAASDTVQLWDLRTMAVVETLPYSSSMIYTAQFSKIGAPRIAVGGTKADEFRVFDRQAPHTAQSELFQHKTDGTYSLDFSPASQEVVAAGAGNVISVLDVKSGAYREFAAVGFRNVPKW</sequence>
<organism evidence="4 6">
    <name type="scientific">Plasmodiophora brassicae</name>
    <name type="common">Clubroot disease agent</name>
    <dbReference type="NCBI Taxonomy" id="37360"/>
    <lineage>
        <taxon>Eukaryota</taxon>
        <taxon>Sar</taxon>
        <taxon>Rhizaria</taxon>
        <taxon>Endomyxa</taxon>
        <taxon>Phytomyxea</taxon>
        <taxon>Plasmodiophorida</taxon>
        <taxon>Plasmodiophoridae</taxon>
        <taxon>Plasmodiophora</taxon>
    </lineage>
</organism>
<dbReference type="EMBL" id="OVEO01000006">
    <property type="protein sequence ID" value="SPQ96989.1"/>
    <property type="molecule type" value="Genomic_DNA"/>
</dbReference>